<sequence>MSIKKSHYEVLLAEYTNIKSAIALLKQHRPYMERLPSMRRPEESLIAIPLPIVDLKGNELGSQGTYAPPVGLTRLPCDLGLLMCDPEWKIKTGVEILIFIHRPNEDFSDFLGRWRRSQVWLAGNYQWVMPMNFSHIISENSQKVLPLFVVFPETPERIKRGLMGAGLPVIIETPDLLLEEEYSMVSLDSLDVESFES</sequence>
<reference evidence="1 2" key="1">
    <citation type="submission" date="2023-01" db="EMBL/GenBank/DDBJ databases">
        <title>Novel diversity within Roseofilum (Cyanobacteria; Desertifilaceae) from marine benthic mats with descriptions of four novel species.</title>
        <authorList>
            <person name="Wang Y."/>
            <person name="Berthold D.E."/>
            <person name="Hu J."/>
            <person name="Lefler F.W."/>
            <person name="Laughinghouse H.D. IV."/>
        </authorList>
    </citation>
    <scope>NUCLEOTIDE SEQUENCE [LARGE SCALE GENOMIC DNA]</scope>
    <source>
        <strain evidence="1 2">BLCC-M143</strain>
    </source>
</reference>
<organism evidence="1 2">
    <name type="scientific">Roseofilum casamattae BLCC-M143</name>
    <dbReference type="NCBI Taxonomy" id="3022442"/>
    <lineage>
        <taxon>Bacteria</taxon>
        <taxon>Bacillati</taxon>
        <taxon>Cyanobacteriota</taxon>
        <taxon>Cyanophyceae</taxon>
        <taxon>Desertifilales</taxon>
        <taxon>Desertifilaceae</taxon>
        <taxon>Roseofilum</taxon>
        <taxon>Roseofilum casamattae</taxon>
    </lineage>
</organism>
<evidence type="ECO:0000313" key="1">
    <source>
        <dbReference type="EMBL" id="MDJ1183849.1"/>
    </source>
</evidence>
<comment type="caution">
    <text evidence="1">The sequence shown here is derived from an EMBL/GenBank/DDBJ whole genome shotgun (WGS) entry which is preliminary data.</text>
</comment>
<protein>
    <submittedName>
        <fullName evidence="1">Uncharacterized protein</fullName>
    </submittedName>
</protein>
<dbReference type="EMBL" id="JAQOSQ010000010">
    <property type="protein sequence ID" value="MDJ1183849.1"/>
    <property type="molecule type" value="Genomic_DNA"/>
</dbReference>
<accession>A0ABT7BXD5</accession>
<proteinExistence type="predicted"/>
<dbReference type="RefSeq" id="WP_283758501.1">
    <property type="nucleotide sequence ID" value="NZ_JAQOSQ010000010.1"/>
</dbReference>
<name>A0ABT7BXD5_9CYAN</name>
<dbReference type="Proteomes" id="UP001232992">
    <property type="component" value="Unassembled WGS sequence"/>
</dbReference>
<evidence type="ECO:0000313" key="2">
    <source>
        <dbReference type="Proteomes" id="UP001232992"/>
    </source>
</evidence>
<keyword evidence="2" id="KW-1185">Reference proteome</keyword>
<gene>
    <name evidence="1" type="ORF">PMH09_11695</name>
</gene>